<comment type="caution">
    <text evidence="1">The sequence shown here is derived from an EMBL/GenBank/DDBJ whole genome shotgun (WGS) entry which is preliminary data.</text>
</comment>
<evidence type="ECO:0000313" key="1">
    <source>
        <dbReference type="EMBL" id="PNL61830.1"/>
    </source>
</evidence>
<keyword evidence="2" id="KW-1185">Reference proteome</keyword>
<gene>
    <name evidence="1" type="ORF">A6J39_011755</name>
</gene>
<dbReference type="GeneID" id="98065838"/>
<dbReference type="EMBL" id="NBTX02000004">
    <property type="protein sequence ID" value="PNL61830.1"/>
    <property type="molecule type" value="Genomic_DNA"/>
</dbReference>
<reference evidence="1" key="1">
    <citation type="submission" date="2017-12" db="EMBL/GenBank/DDBJ databases">
        <title>FDA dAtabase for Regulatory Grade micrObial Sequences (FDA-ARGOS): Supporting development and validation of Infectious Disease Dx tests.</title>
        <authorList>
            <person name="Kerrigan L."/>
            <person name="Tallon L.J."/>
            <person name="Sadzewicz L."/>
            <person name="Sengamalay N."/>
            <person name="Ott S."/>
            <person name="Godinez A."/>
            <person name="Nagaraj S."/>
            <person name="Vavikolanu K."/>
            <person name="Vyas G."/>
            <person name="Nadendla S."/>
            <person name="Aluvathingal J."/>
            <person name="Sichtig H."/>
        </authorList>
    </citation>
    <scope>NUCLEOTIDE SEQUENCE [LARGE SCALE GENOMIC DNA]</scope>
    <source>
        <strain evidence="1">FDAARGOS_200</strain>
    </source>
</reference>
<proteinExistence type="predicted"/>
<dbReference type="AlphaFoldDB" id="A0AAX0WUI3"/>
<dbReference type="Proteomes" id="UP000192511">
    <property type="component" value="Unassembled WGS sequence"/>
</dbReference>
<sequence length="384" mass="43694">MAYKKLARTFFNVGKEAIKRHPDKQRFAQKALEYVETFVGEKESSPIITKPKKTFQSIEKILTVKEDQFPKIAESIEEQGKGRYIFRGISIRELRDILSHEKFICPSNLKKISHYNIAEHVVVNNSSQFISFTPSLALGARYASTSTIIPTSGAILETNLPPFFINSKEVLATHPELYRRYQQRQERDKGINDTVAFMGIDGVMETTLGNSEITMINKLGRTYVGLGMQDIRAAHILTVPGKMLHWMSIKTPVHEVCIENPEFKPRVCAVKVGFTENDNYLKEEFELVNQRNREMGLIPPESRVITMHEAKYLAQSGILDLLNDMYDIDETHVFSHVPSSIPVNDKEALMGYMIQTIESLPNVTKKESRVEVITDEPSQSPKTL</sequence>
<accession>A0AAX0WUI3</accession>
<name>A0AAX0WUI3_9GAMM</name>
<dbReference type="RefSeq" id="WP_019232367.1">
    <property type="nucleotide sequence ID" value="NZ_CAAAHR010000004.1"/>
</dbReference>
<organism evidence="1 2">
    <name type="scientific">Legionella anisa</name>
    <dbReference type="NCBI Taxonomy" id="28082"/>
    <lineage>
        <taxon>Bacteria</taxon>
        <taxon>Pseudomonadati</taxon>
        <taxon>Pseudomonadota</taxon>
        <taxon>Gammaproteobacteria</taxon>
        <taxon>Legionellales</taxon>
        <taxon>Legionellaceae</taxon>
        <taxon>Legionella</taxon>
    </lineage>
</organism>
<protein>
    <submittedName>
        <fullName evidence="1">Uncharacterized protein</fullName>
    </submittedName>
</protein>
<evidence type="ECO:0000313" key="2">
    <source>
        <dbReference type="Proteomes" id="UP000192511"/>
    </source>
</evidence>